<evidence type="ECO:0000313" key="4">
    <source>
        <dbReference type="Proteomes" id="UP001209074"/>
    </source>
</evidence>
<proteinExistence type="predicted"/>
<sequence length="179" mass="20405">MRKPLLLFLPKRMMVLALPLMLSLCSYAATVTSQLSVNMKTDKACYVPGQTVTFVAEGNIPSSAKVRYRYGSHVLLVQDFSEVTKSKQWTWLPPSTDYQGYLVELYTEGSGVENILGTIAVDVSSNWKRFPRYGFVADFDNYSSTVDKNANIKSEMAYLNRLHINGVQFQDWQWMHIDL</sequence>
<keyword evidence="1 2" id="KW-0732">Signal</keyword>
<evidence type="ECO:0000313" key="3">
    <source>
        <dbReference type="EMBL" id="MCW4093918.1"/>
    </source>
</evidence>
<evidence type="ECO:0000256" key="2">
    <source>
        <dbReference type="SAM" id="SignalP"/>
    </source>
</evidence>
<organism evidence="3 4">
    <name type="scientific">Segatella copri</name>
    <dbReference type="NCBI Taxonomy" id="165179"/>
    <lineage>
        <taxon>Bacteria</taxon>
        <taxon>Pseudomonadati</taxon>
        <taxon>Bacteroidota</taxon>
        <taxon>Bacteroidia</taxon>
        <taxon>Bacteroidales</taxon>
        <taxon>Prevotellaceae</taxon>
        <taxon>Segatella</taxon>
    </lineage>
</organism>
<comment type="caution">
    <text evidence="3">The sequence shown here is derived from an EMBL/GenBank/DDBJ whole genome shotgun (WGS) entry which is preliminary data.</text>
</comment>
<dbReference type="InterPro" id="IPR025092">
    <property type="entry name" value="Glyco_hydro_66"/>
</dbReference>
<evidence type="ECO:0000256" key="1">
    <source>
        <dbReference type="ARBA" id="ARBA00022729"/>
    </source>
</evidence>
<dbReference type="InterPro" id="IPR013783">
    <property type="entry name" value="Ig-like_fold"/>
</dbReference>
<gene>
    <name evidence="3" type="ORF">ONT05_10190</name>
</gene>
<feature type="chain" id="PRO_5043823538" evidence="2">
    <location>
        <begin position="29"/>
        <end position="179"/>
    </location>
</feature>
<dbReference type="GO" id="GO:0016787">
    <property type="term" value="F:hydrolase activity"/>
    <property type="evidence" value="ECO:0007669"/>
    <property type="project" value="UniProtKB-KW"/>
</dbReference>
<dbReference type="EMBL" id="JAPDUS010000017">
    <property type="protein sequence ID" value="MCW4093918.1"/>
    <property type="molecule type" value="Genomic_DNA"/>
</dbReference>
<protein>
    <submittedName>
        <fullName evidence="3">Glycoside hydrolase family 66 protein</fullName>
    </submittedName>
</protein>
<dbReference type="AlphaFoldDB" id="A0AAW5TYS2"/>
<dbReference type="Proteomes" id="UP001209074">
    <property type="component" value="Unassembled WGS sequence"/>
</dbReference>
<dbReference type="Gene3D" id="3.20.20.80">
    <property type="entry name" value="Glycosidases"/>
    <property type="match status" value="1"/>
</dbReference>
<name>A0AAW5TYS2_9BACT</name>
<dbReference type="Pfam" id="PF13199">
    <property type="entry name" value="Glyco_hydro_66"/>
    <property type="match status" value="1"/>
</dbReference>
<dbReference type="Gene3D" id="2.60.40.10">
    <property type="entry name" value="Immunoglobulins"/>
    <property type="match status" value="1"/>
</dbReference>
<reference evidence="3" key="1">
    <citation type="submission" date="2022-11" db="EMBL/GenBank/DDBJ databases">
        <title>Genomic repertoires linked with pathogenic potency of arthritogenic Prevotella copri isolated from the gut of rheumatoid arthritis patients.</title>
        <authorList>
            <person name="Nii T."/>
            <person name="Maeda Y."/>
            <person name="Motooka D."/>
            <person name="Naito M."/>
            <person name="Matsumoto Y."/>
            <person name="Ogawa T."/>
            <person name="Oguro-Igashira E."/>
            <person name="Kishikawa T."/>
            <person name="Yamashita M."/>
            <person name="Koizumi S."/>
            <person name="Kurakawa T."/>
            <person name="Okumura R."/>
            <person name="Kayama H."/>
            <person name="Murakami M."/>
            <person name="Sakaguchi T."/>
            <person name="Das B."/>
            <person name="Nakamura S."/>
            <person name="Okada Y."/>
            <person name="Kumanogoh A."/>
            <person name="Takeda K."/>
        </authorList>
    </citation>
    <scope>NUCLEOTIDE SEQUENCE</scope>
    <source>
        <strain evidence="3">N016-13</strain>
    </source>
</reference>
<keyword evidence="3" id="KW-0378">Hydrolase</keyword>
<feature type="signal peptide" evidence="2">
    <location>
        <begin position="1"/>
        <end position="28"/>
    </location>
</feature>
<accession>A0AAW5TYS2</accession>